<feature type="transmembrane region" description="Helical" evidence="7">
    <location>
        <begin position="128"/>
        <end position="149"/>
    </location>
</feature>
<dbReference type="Pfam" id="PF20684">
    <property type="entry name" value="Fung_rhodopsin"/>
    <property type="match status" value="1"/>
</dbReference>
<dbReference type="PANTHER" id="PTHR33048">
    <property type="entry name" value="PTH11-LIKE INTEGRAL MEMBRANE PROTEIN (AFU_ORTHOLOGUE AFUA_5G11245)"/>
    <property type="match status" value="1"/>
</dbReference>
<proteinExistence type="inferred from homology"/>
<feature type="domain" description="Rhodopsin" evidence="8">
    <location>
        <begin position="45"/>
        <end position="270"/>
    </location>
</feature>
<feature type="region of interest" description="Disordered" evidence="6">
    <location>
        <begin position="307"/>
        <end position="362"/>
    </location>
</feature>
<feature type="transmembrane region" description="Helical" evidence="7">
    <location>
        <begin position="239"/>
        <end position="265"/>
    </location>
</feature>
<reference evidence="9 10" key="1">
    <citation type="submission" date="2015-06" db="EMBL/GenBank/DDBJ databases">
        <title>Survival trade-offs in plant roots during colonization by closely related pathogenic and mutualistic fungi.</title>
        <authorList>
            <person name="Hacquard S."/>
            <person name="Kracher B."/>
            <person name="Hiruma K."/>
            <person name="Weinman A."/>
            <person name="Muench P."/>
            <person name="Garrido Oter R."/>
            <person name="Ver Loren van Themaat E."/>
            <person name="Dallerey J.-F."/>
            <person name="Damm U."/>
            <person name="Henrissat B."/>
            <person name="Lespinet O."/>
            <person name="Thon M."/>
            <person name="Kemen E."/>
            <person name="McHardy A.C."/>
            <person name="Schulze-Lefert P."/>
            <person name="O'Connell R.J."/>
        </authorList>
    </citation>
    <scope>NUCLEOTIDE SEQUENCE [LARGE SCALE GENOMIC DNA]</scope>
    <source>
        <strain evidence="9 10">MAFF 238704</strain>
    </source>
</reference>
<comment type="similarity">
    <text evidence="5">Belongs to the SAT4 family.</text>
</comment>
<dbReference type="GO" id="GO:0016020">
    <property type="term" value="C:membrane"/>
    <property type="evidence" value="ECO:0007669"/>
    <property type="project" value="UniProtKB-SubCell"/>
</dbReference>
<feature type="transmembrane region" description="Helical" evidence="7">
    <location>
        <begin position="27"/>
        <end position="49"/>
    </location>
</feature>
<protein>
    <submittedName>
        <fullName evidence="9">Integral membrane protein</fullName>
    </submittedName>
</protein>
<keyword evidence="4 7" id="KW-0472">Membrane</keyword>
<feature type="compositionally biased region" description="Polar residues" evidence="6">
    <location>
        <begin position="336"/>
        <end position="351"/>
    </location>
</feature>
<evidence type="ECO:0000256" key="2">
    <source>
        <dbReference type="ARBA" id="ARBA00022692"/>
    </source>
</evidence>
<gene>
    <name evidence="9" type="ORF">CI238_11084</name>
</gene>
<accession>A0A167DTV0</accession>
<evidence type="ECO:0000259" key="8">
    <source>
        <dbReference type="Pfam" id="PF20684"/>
    </source>
</evidence>
<evidence type="ECO:0000256" key="1">
    <source>
        <dbReference type="ARBA" id="ARBA00004141"/>
    </source>
</evidence>
<feature type="transmembrane region" description="Helical" evidence="7">
    <location>
        <begin position="169"/>
        <end position="194"/>
    </location>
</feature>
<keyword evidence="3 7" id="KW-1133">Transmembrane helix</keyword>
<evidence type="ECO:0000313" key="10">
    <source>
        <dbReference type="Proteomes" id="UP000076584"/>
    </source>
</evidence>
<dbReference type="InterPro" id="IPR052337">
    <property type="entry name" value="SAT4-like"/>
</dbReference>
<evidence type="ECO:0000256" key="3">
    <source>
        <dbReference type="ARBA" id="ARBA00022989"/>
    </source>
</evidence>
<dbReference type="EMBL" id="LFIW01000882">
    <property type="protein sequence ID" value="KZL84334.1"/>
    <property type="molecule type" value="Genomic_DNA"/>
</dbReference>
<evidence type="ECO:0000256" key="4">
    <source>
        <dbReference type="ARBA" id="ARBA00023136"/>
    </source>
</evidence>
<evidence type="ECO:0000256" key="6">
    <source>
        <dbReference type="SAM" id="MobiDB-lite"/>
    </source>
</evidence>
<dbReference type="Proteomes" id="UP000076584">
    <property type="component" value="Unassembled WGS sequence"/>
</dbReference>
<dbReference type="AlphaFoldDB" id="A0A167DTV0"/>
<dbReference type="InterPro" id="IPR049326">
    <property type="entry name" value="Rhodopsin_dom_fungi"/>
</dbReference>
<sequence>MNSTMIPPNTSGETLMESRPTDNRRSLIFGVTSTCIAVATIFMAVRVYIRGYAMRAWKLDDTMFVWSAVSTIYGALGLHTWMISPSLKKTDAHFIISTALAYQISFAFVKATFLLQYRRAFALPSIKLFCDIFLGILFLVTSAMLISGGLTMRSYLDPNSVPNAGDKQILIFVYVNAAAHLITDIIIFILPIALVGRLRLATMQKIGLITSFGVGIFTSAISILRIISVQVGLNTIDPYYRAVPLVLLSIVEPMSAIICACIPLMRPLFSCSGTSRYGSHGSHRNLSRRADDYVGRMHLRHNLSPELLTSPTVPKTPAMARTNDDGKSINGDIESYHTSQQARGSINSMNPLTMHPSAPTKT</sequence>
<evidence type="ECO:0000256" key="7">
    <source>
        <dbReference type="SAM" id="Phobius"/>
    </source>
</evidence>
<feature type="transmembrane region" description="Helical" evidence="7">
    <location>
        <begin position="94"/>
        <end position="116"/>
    </location>
</feature>
<dbReference type="PANTHER" id="PTHR33048:SF47">
    <property type="entry name" value="INTEGRAL MEMBRANE PROTEIN-RELATED"/>
    <property type="match status" value="1"/>
</dbReference>
<comment type="caution">
    <text evidence="9">The sequence shown here is derived from an EMBL/GenBank/DDBJ whole genome shotgun (WGS) entry which is preliminary data.</text>
</comment>
<keyword evidence="2 7" id="KW-0812">Transmembrane</keyword>
<comment type="subcellular location">
    <subcellularLocation>
        <location evidence="1">Membrane</location>
        <topology evidence="1">Multi-pass membrane protein</topology>
    </subcellularLocation>
</comment>
<feature type="transmembrane region" description="Helical" evidence="7">
    <location>
        <begin position="206"/>
        <end position="227"/>
    </location>
</feature>
<evidence type="ECO:0000313" key="9">
    <source>
        <dbReference type="EMBL" id="KZL84334.1"/>
    </source>
</evidence>
<keyword evidence="10" id="KW-1185">Reference proteome</keyword>
<organism evidence="9 10">
    <name type="scientific">Colletotrichum incanum</name>
    <name type="common">Soybean anthracnose fungus</name>
    <dbReference type="NCBI Taxonomy" id="1573173"/>
    <lineage>
        <taxon>Eukaryota</taxon>
        <taxon>Fungi</taxon>
        <taxon>Dikarya</taxon>
        <taxon>Ascomycota</taxon>
        <taxon>Pezizomycotina</taxon>
        <taxon>Sordariomycetes</taxon>
        <taxon>Hypocreomycetidae</taxon>
        <taxon>Glomerellales</taxon>
        <taxon>Glomerellaceae</taxon>
        <taxon>Colletotrichum</taxon>
        <taxon>Colletotrichum spaethianum species complex</taxon>
    </lineage>
</organism>
<feature type="transmembrane region" description="Helical" evidence="7">
    <location>
        <begin position="61"/>
        <end position="82"/>
    </location>
</feature>
<name>A0A167DTV0_COLIC</name>
<evidence type="ECO:0000256" key="5">
    <source>
        <dbReference type="ARBA" id="ARBA00038359"/>
    </source>
</evidence>